<evidence type="ECO:0000256" key="3">
    <source>
        <dbReference type="ARBA" id="ARBA00022448"/>
    </source>
</evidence>
<dbReference type="PANTHER" id="PTHR30290:SF10">
    <property type="entry name" value="PERIPLASMIC OLIGOPEPTIDE-BINDING PROTEIN-RELATED"/>
    <property type="match status" value="1"/>
</dbReference>
<dbReference type="InterPro" id="IPR006311">
    <property type="entry name" value="TAT_signal"/>
</dbReference>
<dbReference type="Gene3D" id="3.40.190.10">
    <property type="entry name" value="Periplasmic binding protein-like II"/>
    <property type="match status" value="1"/>
</dbReference>
<evidence type="ECO:0000313" key="7">
    <source>
        <dbReference type="Proteomes" id="UP001501414"/>
    </source>
</evidence>
<evidence type="ECO:0000256" key="2">
    <source>
        <dbReference type="ARBA" id="ARBA00005695"/>
    </source>
</evidence>
<keyword evidence="4" id="KW-0732">Signal</keyword>
<dbReference type="Pfam" id="PF00496">
    <property type="entry name" value="SBP_bac_5"/>
    <property type="match status" value="1"/>
</dbReference>
<accession>A0ABN1Y6H3</accession>
<feature type="domain" description="Solute-binding protein family 5" evidence="5">
    <location>
        <begin position="112"/>
        <end position="458"/>
    </location>
</feature>
<evidence type="ECO:0000256" key="1">
    <source>
        <dbReference type="ARBA" id="ARBA00004196"/>
    </source>
</evidence>
<dbReference type="CDD" id="cd08512">
    <property type="entry name" value="PBP2_NikA_DppA_OppA_like_7"/>
    <property type="match status" value="1"/>
</dbReference>
<evidence type="ECO:0000259" key="5">
    <source>
        <dbReference type="Pfam" id="PF00496"/>
    </source>
</evidence>
<comment type="similarity">
    <text evidence="2">Belongs to the bacterial solute-binding protein 5 family.</text>
</comment>
<dbReference type="Gene3D" id="3.10.105.10">
    <property type="entry name" value="Dipeptide-binding Protein, Domain 3"/>
    <property type="match status" value="1"/>
</dbReference>
<evidence type="ECO:0000256" key="4">
    <source>
        <dbReference type="ARBA" id="ARBA00022729"/>
    </source>
</evidence>
<dbReference type="Proteomes" id="UP001501414">
    <property type="component" value="Unassembled WGS sequence"/>
</dbReference>
<dbReference type="PROSITE" id="PS51318">
    <property type="entry name" value="TAT"/>
    <property type="match status" value="1"/>
</dbReference>
<organism evidence="6 7">
    <name type="scientific">Pseudonocardia kongjuensis</name>
    <dbReference type="NCBI Taxonomy" id="102227"/>
    <lineage>
        <taxon>Bacteria</taxon>
        <taxon>Bacillati</taxon>
        <taxon>Actinomycetota</taxon>
        <taxon>Actinomycetes</taxon>
        <taxon>Pseudonocardiales</taxon>
        <taxon>Pseudonocardiaceae</taxon>
        <taxon>Pseudonocardia</taxon>
    </lineage>
</organism>
<comment type="subcellular location">
    <subcellularLocation>
        <location evidence="1">Cell envelope</location>
    </subcellularLocation>
</comment>
<keyword evidence="3" id="KW-0813">Transport</keyword>
<gene>
    <name evidence="6" type="ORF">GCM10009613_50630</name>
</gene>
<dbReference type="SUPFAM" id="SSF53850">
    <property type="entry name" value="Periplasmic binding protein-like II"/>
    <property type="match status" value="1"/>
</dbReference>
<protein>
    <recommendedName>
        <fullName evidence="5">Solute-binding protein family 5 domain-containing protein</fullName>
    </recommendedName>
</protein>
<sequence length="565" mass="60601">MNEFDPARAIGRGLSRRSLLTGTLGGIAALALAGCADRSGAPAGGASGGGDGVRQLVVAVPALAPTLDGVVGGGGINLESFEMNANLQAGLVRNPYIPGLTPDTVVQDFNTYVGYLAESYEVSDDGLTYTFVLRDGLMSPLGNTITADDVLYSFERKWNVPTYSRSVWESGFAGPEAITRVDDRTVAFELLSAGFGLTFLGLLANLQGHVYDSTALQEHATPDDPYALEWARVNGGWGLGPYHVTSQVPDQEMILTANEHYALGEPAISQVTLRVVGDAGTRASLVVAGDVEMAQAIRPADQARLAGNDDVVVPEADPIEYVDLTLVTNKAPFDDPAVRRAMAHAVPYDQIAAEIYNGRAVPMIGNINPNTLNYTTDGLPRYGYDPARARELLAEAGFPDGVSFTVAVSTANPDLVDTCVLLRSYAADAGFTIDVAQMAAADFGTARTEATNQALIYRNRSQVQTPTYACTIFWRPDDDPSNPSRWDEPASREFWEVVDRAQALPDPLSPEAGELWHRAQTILLESTPEIFVCGIQPSQVFRSTVHGFAYRSENAIDYGNLEVQA</sequence>
<dbReference type="EMBL" id="BAAAJK010000035">
    <property type="protein sequence ID" value="GAA1397662.1"/>
    <property type="molecule type" value="Genomic_DNA"/>
</dbReference>
<name>A0ABN1Y6H3_9PSEU</name>
<dbReference type="RefSeq" id="WP_344026850.1">
    <property type="nucleotide sequence ID" value="NZ_BAAAJK010000035.1"/>
</dbReference>
<dbReference type="PANTHER" id="PTHR30290">
    <property type="entry name" value="PERIPLASMIC BINDING COMPONENT OF ABC TRANSPORTER"/>
    <property type="match status" value="1"/>
</dbReference>
<proteinExistence type="inferred from homology"/>
<evidence type="ECO:0000313" key="6">
    <source>
        <dbReference type="EMBL" id="GAA1397662.1"/>
    </source>
</evidence>
<keyword evidence="7" id="KW-1185">Reference proteome</keyword>
<dbReference type="InterPro" id="IPR039424">
    <property type="entry name" value="SBP_5"/>
</dbReference>
<reference evidence="6 7" key="1">
    <citation type="journal article" date="2019" name="Int. J. Syst. Evol. Microbiol.">
        <title>The Global Catalogue of Microorganisms (GCM) 10K type strain sequencing project: providing services to taxonomists for standard genome sequencing and annotation.</title>
        <authorList>
            <consortium name="The Broad Institute Genomics Platform"/>
            <consortium name="The Broad Institute Genome Sequencing Center for Infectious Disease"/>
            <person name="Wu L."/>
            <person name="Ma J."/>
        </authorList>
    </citation>
    <scope>NUCLEOTIDE SEQUENCE [LARGE SCALE GENOMIC DNA]</scope>
    <source>
        <strain evidence="6 7">JCM 11896</strain>
    </source>
</reference>
<dbReference type="InterPro" id="IPR000914">
    <property type="entry name" value="SBP_5_dom"/>
</dbReference>
<comment type="caution">
    <text evidence="6">The sequence shown here is derived from an EMBL/GenBank/DDBJ whole genome shotgun (WGS) entry which is preliminary data.</text>
</comment>